<evidence type="ECO:0000259" key="8">
    <source>
        <dbReference type="PROSITE" id="PS50850"/>
    </source>
</evidence>
<keyword evidence="4 7" id="KW-1133">Transmembrane helix</keyword>
<sequence>MAAPPSDNAVNVTDSTAAADADAKTLAGEQLQQDAEMVQEWPALSTARQLLLVLAMTLAMMLNVRPPPLLDIFSPLMPSGPWQIMQVQAIQLALPTIGIDLGIKTTNLQWLISAYSVAFGGLLLLFGRIADIYGHKKVFVGGMVWFVIWSIACGFAQNEVSIDFFRAMQGAALGAAIPSALGILGTSFPPGQRKTTAFAIFSAGAPLGGSLGAVFGGVLTEFAPDTWRSVFWVSAGLGALIGLLALWVVPQDRAKDHNLKVDWIGGALITSAVTLLTFSLAGGEGAPNGWKTPYIPTLLAVSVVCFVAFWFYERHLERHTTSAPLMSTSLWFKGRFAVVQLIGALGWSAFASYMFFCSLAFQDYMLLRPILATVRYLPCSITGFFLNLIVAILASRVPAQFLITLGALGTGLAPLLFAVQDYEDSYWQWQFPAMILSVFGADFIFACGILYVSMVAGPGHQALAGSIFNMSTQIGTGVGLAISTIVQDRVTEREAQRLGVDYDPNARNTPPAAIRKGLDAAFYTAAGFAFVAALIAATCLFGIGKVGHRERKSKSDTGAFEDERIEEGVEEHQQREKPDEAAV</sequence>
<keyword evidence="10" id="KW-1185">Reference proteome</keyword>
<evidence type="ECO:0000256" key="3">
    <source>
        <dbReference type="ARBA" id="ARBA00022692"/>
    </source>
</evidence>
<dbReference type="Pfam" id="PF07690">
    <property type="entry name" value="MFS_1"/>
    <property type="match status" value="1"/>
</dbReference>
<feature type="region of interest" description="Disordered" evidence="6">
    <location>
        <begin position="550"/>
        <end position="583"/>
    </location>
</feature>
<dbReference type="AlphaFoldDB" id="A0A9P7B714"/>
<feature type="transmembrane region" description="Helical" evidence="7">
    <location>
        <begin position="196"/>
        <end position="218"/>
    </location>
</feature>
<gene>
    <name evidence="9" type="ORF">C6P46_003852</name>
</gene>
<dbReference type="GO" id="GO:0022857">
    <property type="term" value="F:transmembrane transporter activity"/>
    <property type="evidence" value="ECO:0007669"/>
    <property type="project" value="InterPro"/>
</dbReference>
<evidence type="ECO:0000313" key="10">
    <source>
        <dbReference type="Proteomes" id="UP000777482"/>
    </source>
</evidence>
<feature type="transmembrane region" description="Helical" evidence="7">
    <location>
        <begin position="164"/>
        <end position="184"/>
    </location>
</feature>
<dbReference type="SUPFAM" id="SSF103473">
    <property type="entry name" value="MFS general substrate transporter"/>
    <property type="match status" value="2"/>
</dbReference>
<dbReference type="InterPro" id="IPR011701">
    <property type="entry name" value="MFS"/>
</dbReference>
<dbReference type="GO" id="GO:0016020">
    <property type="term" value="C:membrane"/>
    <property type="evidence" value="ECO:0007669"/>
    <property type="project" value="UniProtKB-SubCell"/>
</dbReference>
<feature type="transmembrane region" description="Helical" evidence="7">
    <location>
        <begin position="431"/>
        <end position="455"/>
    </location>
</feature>
<dbReference type="Gene3D" id="1.20.1250.20">
    <property type="entry name" value="MFS general substrate transporter like domains"/>
    <property type="match status" value="1"/>
</dbReference>
<feature type="compositionally biased region" description="Basic and acidic residues" evidence="6">
    <location>
        <begin position="566"/>
        <end position="583"/>
    </location>
</feature>
<feature type="transmembrane region" description="Helical" evidence="7">
    <location>
        <begin position="467"/>
        <end position="486"/>
    </location>
</feature>
<feature type="transmembrane region" description="Helical" evidence="7">
    <location>
        <begin position="138"/>
        <end position="158"/>
    </location>
</feature>
<proteinExistence type="predicted"/>
<feature type="transmembrane region" description="Helical" evidence="7">
    <location>
        <begin position="373"/>
        <end position="394"/>
    </location>
</feature>
<dbReference type="EMBL" id="PUHQ01000033">
    <property type="protein sequence ID" value="KAG0661631.1"/>
    <property type="molecule type" value="Genomic_DNA"/>
</dbReference>
<comment type="caution">
    <text evidence="9">The sequence shown here is derived from an EMBL/GenBank/DDBJ whole genome shotgun (WGS) entry which is preliminary data.</text>
</comment>
<feature type="transmembrane region" description="Helical" evidence="7">
    <location>
        <begin position="261"/>
        <end position="282"/>
    </location>
</feature>
<evidence type="ECO:0000256" key="6">
    <source>
        <dbReference type="SAM" id="MobiDB-lite"/>
    </source>
</evidence>
<evidence type="ECO:0000256" key="1">
    <source>
        <dbReference type="ARBA" id="ARBA00004141"/>
    </source>
</evidence>
<evidence type="ECO:0000256" key="2">
    <source>
        <dbReference type="ARBA" id="ARBA00022448"/>
    </source>
</evidence>
<keyword evidence="3 7" id="KW-0812">Transmembrane</keyword>
<organism evidence="9 10">
    <name type="scientific">Rhodotorula mucilaginosa</name>
    <name type="common">Yeast</name>
    <name type="synonym">Rhodotorula rubra</name>
    <dbReference type="NCBI Taxonomy" id="5537"/>
    <lineage>
        <taxon>Eukaryota</taxon>
        <taxon>Fungi</taxon>
        <taxon>Dikarya</taxon>
        <taxon>Basidiomycota</taxon>
        <taxon>Pucciniomycotina</taxon>
        <taxon>Microbotryomycetes</taxon>
        <taxon>Sporidiobolales</taxon>
        <taxon>Sporidiobolaceae</taxon>
        <taxon>Rhodotorula</taxon>
    </lineage>
</organism>
<reference evidence="9 10" key="1">
    <citation type="submission" date="2020-11" db="EMBL/GenBank/DDBJ databases">
        <title>Kefir isolates.</title>
        <authorList>
            <person name="Marcisauskas S."/>
            <person name="Kim Y."/>
            <person name="Blasche S."/>
        </authorList>
    </citation>
    <scope>NUCLEOTIDE SEQUENCE [LARGE SCALE GENOMIC DNA]</scope>
    <source>
        <strain evidence="9 10">KR</strain>
    </source>
</reference>
<dbReference type="PROSITE" id="PS50850">
    <property type="entry name" value="MFS"/>
    <property type="match status" value="1"/>
</dbReference>
<dbReference type="Proteomes" id="UP000777482">
    <property type="component" value="Unassembled WGS sequence"/>
</dbReference>
<protein>
    <recommendedName>
        <fullName evidence="8">Major facilitator superfamily (MFS) profile domain-containing protein</fullName>
    </recommendedName>
</protein>
<dbReference type="Gene3D" id="1.20.1720.10">
    <property type="entry name" value="Multidrug resistance protein D"/>
    <property type="match status" value="1"/>
</dbReference>
<dbReference type="InterPro" id="IPR036259">
    <property type="entry name" value="MFS_trans_sf"/>
</dbReference>
<accession>A0A9P7B714</accession>
<feature type="transmembrane region" description="Helical" evidence="7">
    <location>
        <begin position="294"/>
        <end position="312"/>
    </location>
</feature>
<dbReference type="InterPro" id="IPR020846">
    <property type="entry name" value="MFS_dom"/>
</dbReference>
<evidence type="ECO:0000313" key="9">
    <source>
        <dbReference type="EMBL" id="KAG0661631.1"/>
    </source>
</evidence>
<dbReference type="PANTHER" id="PTHR42718">
    <property type="entry name" value="MAJOR FACILITATOR SUPERFAMILY MULTIDRUG TRANSPORTER MFSC"/>
    <property type="match status" value="1"/>
</dbReference>
<feature type="transmembrane region" description="Helical" evidence="7">
    <location>
        <begin position="336"/>
        <end position="361"/>
    </location>
</feature>
<evidence type="ECO:0000256" key="5">
    <source>
        <dbReference type="ARBA" id="ARBA00023136"/>
    </source>
</evidence>
<keyword evidence="2" id="KW-0813">Transport</keyword>
<comment type="subcellular location">
    <subcellularLocation>
        <location evidence="1">Membrane</location>
        <topology evidence="1">Multi-pass membrane protein</topology>
    </subcellularLocation>
</comment>
<feature type="transmembrane region" description="Helical" evidence="7">
    <location>
        <begin position="520"/>
        <end position="544"/>
    </location>
</feature>
<keyword evidence="5 7" id="KW-0472">Membrane</keyword>
<dbReference type="PANTHER" id="PTHR42718:SF9">
    <property type="entry name" value="MAJOR FACILITATOR SUPERFAMILY MULTIDRUG TRANSPORTER MFSC"/>
    <property type="match status" value="1"/>
</dbReference>
<name>A0A9P7B714_RHOMI</name>
<feature type="domain" description="Major facilitator superfamily (MFS) profile" evidence="8">
    <location>
        <begin position="52"/>
        <end position="544"/>
    </location>
</feature>
<feature type="transmembrane region" description="Helical" evidence="7">
    <location>
        <begin position="401"/>
        <end position="419"/>
    </location>
</feature>
<feature type="transmembrane region" description="Helical" evidence="7">
    <location>
        <begin position="109"/>
        <end position="126"/>
    </location>
</feature>
<dbReference type="OrthoDB" id="5086884at2759"/>
<evidence type="ECO:0000256" key="4">
    <source>
        <dbReference type="ARBA" id="ARBA00022989"/>
    </source>
</evidence>
<feature type="transmembrane region" description="Helical" evidence="7">
    <location>
        <begin position="230"/>
        <end position="249"/>
    </location>
</feature>
<evidence type="ECO:0000256" key="7">
    <source>
        <dbReference type="SAM" id="Phobius"/>
    </source>
</evidence>